<dbReference type="AlphaFoldDB" id="A0A5B7CQX4"/>
<gene>
    <name evidence="2" type="ORF">E2C01_004175</name>
</gene>
<reference evidence="2 3" key="1">
    <citation type="submission" date="2019-05" db="EMBL/GenBank/DDBJ databases">
        <title>Another draft genome of Portunus trituberculatus and its Hox gene families provides insights of decapod evolution.</title>
        <authorList>
            <person name="Jeong J.-H."/>
            <person name="Song I."/>
            <person name="Kim S."/>
            <person name="Choi T."/>
            <person name="Kim D."/>
            <person name="Ryu S."/>
            <person name="Kim W."/>
        </authorList>
    </citation>
    <scope>NUCLEOTIDE SEQUENCE [LARGE SCALE GENOMIC DNA]</scope>
    <source>
        <tissue evidence="2">Muscle</tissue>
    </source>
</reference>
<comment type="caution">
    <text evidence="2">The sequence shown here is derived from an EMBL/GenBank/DDBJ whole genome shotgun (WGS) entry which is preliminary data.</text>
</comment>
<organism evidence="2 3">
    <name type="scientific">Portunus trituberculatus</name>
    <name type="common">Swimming crab</name>
    <name type="synonym">Neptunus trituberculatus</name>
    <dbReference type="NCBI Taxonomy" id="210409"/>
    <lineage>
        <taxon>Eukaryota</taxon>
        <taxon>Metazoa</taxon>
        <taxon>Ecdysozoa</taxon>
        <taxon>Arthropoda</taxon>
        <taxon>Crustacea</taxon>
        <taxon>Multicrustacea</taxon>
        <taxon>Malacostraca</taxon>
        <taxon>Eumalacostraca</taxon>
        <taxon>Eucarida</taxon>
        <taxon>Decapoda</taxon>
        <taxon>Pleocyemata</taxon>
        <taxon>Brachyura</taxon>
        <taxon>Eubrachyura</taxon>
        <taxon>Portunoidea</taxon>
        <taxon>Portunidae</taxon>
        <taxon>Portuninae</taxon>
        <taxon>Portunus</taxon>
    </lineage>
</organism>
<sequence length="72" mass="7910">MEDKAQAVGPPVMPRYPSVLSSHHSHLSYLLPGYSIPTRHEGRGGELTSTRTSLAHELKSGQIGRLTDTSRR</sequence>
<accession>A0A5B7CQX4</accession>
<evidence type="ECO:0000313" key="3">
    <source>
        <dbReference type="Proteomes" id="UP000324222"/>
    </source>
</evidence>
<name>A0A5B7CQX4_PORTR</name>
<evidence type="ECO:0000313" key="2">
    <source>
        <dbReference type="EMBL" id="MPC11508.1"/>
    </source>
</evidence>
<keyword evidence="3" id="KW-1185">Reference proteome</keyword>
<evidence type="ECO:0000256" key="1">
    <source>
        <dbReference type="SAM" id="MobiDB-lite"/>
    </source>
</evidence>
<protein>
    <submittedName>
        <fullName evidence="2">Uncharacterized protein</fullName>
    </submittedName>
</protein>
<proteinExistence type="predicted"/>
<feature type="region of interest" description="Disordered" evidence="1">
    <location>
        <begin position="1"/>
        <end position="21"/>
    </location>
</feature>
<dbReference type="Proteomes" id="UP000324222">
    <property type="component" value="Unassembled WGS sequence"/>
</dbReference>
<dbReference type="EMBL" id="VSRR010000166">
    <property type="protein sequence ID" value="MPC11508.1"/>
    <property type="molecule type" value="Genomic_DNA"/>
</dbReference>
<feature type="region of interest" description="Disordered" evidence="1">
    <location>
        <begin position="35"/>
        <end position="72"/>
    </location>
</feature>